<accession>A0AC35UFA0</accession>
<organism evidence="1 2">
    <name type="scientific">Rhabditophanes sp. KR3021</name>
    <dbReference type="NCBI Taxonomy" id="114890"/>
    <lineage>
        <taxon>Eukaryota</taxon>
        <taxon>Metazoa</taxon>
        <taxon>Ecdysozoa</taxon>
        <taxon>Nematoda</taxon>
        <taxon>Chromadorea</taxon>
        <taxon>Rhabditida</taxon>
        <taxon>Tylenchina</taxon>
        <taxon>Panagrolaimomorpha</taxon>
        <taxon>Strongyloidoidea</taxon>
        <taxon>Alloionematidae</taxon>
        <taxon>Rhabditophanes</taxon>
    </lineage>
</organism>
<proteinExistence type="predicted"/>
<name>A0AC35UFA0_9BILA</name>
<evidence type="ECO:0000313" key="2">
    <source>
        <dbReference type="WBParaSite" id="RSKR_0001072700.1"/>
    </source>
</evidence>
<dbReference type="Proteomes" id="UP000095286">
    <property type="component" value="Unplaced"/>
</dbReference>
<dbReference type="WBParaSite" id="RSKR_0001072700.1">
    <property type="protein sequence ID" value="RSKR_0001072700.1"/>
    <property type="gene ID" value="RSKR_0001072700"/>
</dbReference>
<protein>
    <submittedName>
        <fullName evidence="2">Protein kinase domain-containing protein</fullName>
    </submittedName>
</protein>
<evidence type="ECO:0000313" key="1">
    <source>
        <dbReference type="Proteomes" id="UP000095286"/>
    </source>
</evidence>
<sequence>MLSSFFNRDPKYSFAYDVSAESKYQENGLQIGSTFKKSDTSIIGTYFSVCASKGSGLKSQIQKLKTLKHPSILAYVDSLETGDKIYLITEECKPLKAYIDEANLSSIQYEMFVSWGMYQILNLLKFLHIDAKKSHGTLRRNIYVTPAGDWKLSGFEKFDNFTSPVKDLNDFGILLWECFNGFNDGLEKAKAPADMPQKLHAPYKSMASSGASKTSADQILQECKDQNGFLRNQFVKTLLFLEEYQLKEQGEKVAFFSGLKETLDLFPANVAKYKILPKLIQCYEFGDAGVHILTPLFKIGAFLEEDEYQRIVVPCIVKLFASPDRSIRVRLLEKVEEFATHMSANVINEKIYAPITAGFNDPSPAIREMTVKSVVHFADKLNYNNINVDLMRHLARLQGSDDNPGTRTNATICLGKIGFYIDPSQRQKILLSAFTRALKDPFPPNRIAGILAMSATQQFYSLIEVANRIIPALGPATFDPEKQVRDQSFKALKGFIDKLEKVSENAELLQEMEAGVKAGGKNGILSSEKVPAWASWALKSLSGKIYKGTPPPVVTKETEANEVPNKAPEIKQQNIYSKPHKTESVLPKEPVNVVKSNISDGWDNVDDDSLDDFAKTNSSSDIGSGWNDDGDSFLDMQPIDLPKPEVKSNKCEAKYEEEKFVDAADTFKNSSAKSLKLGGTKVTNKLNADDMDSFFGITSKSIVESARGSRCASVAGDKEVSMSSTEVKPKVVKPVIRAKPKVTATAEGGDSWDSFNWGETMKADQNKDDLKAKRRAELAARNEKKKAELAAKRTAK</sequence>
<reference evidence="2" key="1">
    <citation type="submission" date="2016-11" db="UniProtKB">
        <authorList>
            <consortium name="WormBaseParasite"/>
        </authorList>
    </citation>
    <scope>IDENTIFICATION</scope>
    <source>
        <strain evidence="2">KR3021</strain>
    </source>
</reference>